<comment type="caution">
    <text evidence="3">The sequence shown here is derived from an EMBL/GenBank/DDBJ whole genome shotgun (WGS) entry which is preliminary data.</text>
</comment>
<keyword evidence="1" id="KW-0472">Membrane</keyword>
<dbReference type="Pfam" id="PF12963">
    <property type="entry name" value="DUF3852"/>
    <property type="match status" value="1"/>
</dbReference>
<evidence type="ECO:0000256" key="2">
    <source>
        <dbReference type="SAM" id="SignalP"/>
    </source>
</evidence>
<dbReference type="Proteomes" id="UP000032483">
    <property type="component" value="Unassembled WGS sequence"/>
</dbReference>
<accession>A0A0D8IVC2</accession>
<feature type="chain" id="PRO_5002330577" description="DUF3852 domain-containing protein" evidence="2">
    <location>
        <begin position="27"/>
        <end position="111"/>
    </location>
</feature>
<keyword evidence="4" id="KW-1185">Reference proteome</keyword>
<dbReference type="AlphaFoldDB" id="A0A0D8IVC2"/>
<evidence type="ECO:0000256" key="1">
    <source>
        <dbReference type="SAM" id="Phobius"/>
    </source>
</evidence>
<organism evidence="3 4">
    <name type="scientific">Ruthenibacterium lactatiformans</name>
    <dbReference type="NCBI Taxonomy" id="1550024"/>
    <lineage>
        <taxon>Bacteria</taxon>
        <taxon>Bacillati</taxon>
        <taxon>Bacillota</taxon>
        <taxon>Clostridia</taxon>
        <taxon>Eubacteriales</taxon>
        <taxon>Oscillospiraceae</taxon>
        <taxon>Ruthenibacterium</taxon>
    </lineage>
</organism>
<keyword evidence="1" id="KW-0812">Transmembrane</keyword>
<name>A0A0D8IVC2_9FIRM</name>
<sequence length="111" mass="11967">MPVKKKLTAVCVLTAAVCLFAATAFAETGDVAGVIQSTWQSAVQQIKTVVNTVVFPALDLILVTAFFVKAGTTYYEYRKHGQIEWTGLILLFAGLVLSLTAPLYIWTIAGV</sequence>
<evidence type="ECO:0000313" key="3">
    <source>
        <dbReference type="EMBL" id="KJF38650.1"/>
    </source>
</evidence>
<dbReference type="EMBL" id="JXXK01000034">
    <property type="protein sequence ID" value="KJF38650.1"/>
    <property type="molecule type" value="Genomic_DNA"/>
</dbReference>
<dbReference type="GeneID" id="42858185"/>
<gene>
    <name evidence="3" type="ORF">TQ39_16700</name>
</gene>
<keyword evidence="1" id="KW-1133">Transmembrane helix</keyword>
<keyword evidence="2" id="KW-0732">Signal</keyword>
<protein>
    <recommendedName>
        <fullName evidence="5">DUF3852 domain-containing protein</fullName>
    </recommendedName>
</protein>
<feature type="transmembrane region" description="Helical" evidence="1">
    <location>
        <begin position="50"/>
        <end position="68"/>
    </location>
</feature>
<evidence type="ECO:0000313" key="4">
    <source>
        <dbReference type="Proteomes" id="UP000032483"/>
    </source>
</evidence>
<dbReference type="RefSeq" id="WP_050006359.1">
    <property type="nucleotide sequence ID" value="NZ_JXXK01000034.1"/>
</dbReference>
<feature type="signal peptide" evidence="2">
    <location>
        <begin position="1"/>
        <end position="26"/>
    </location>
</feature>
<evidence type="ECO:0008006" key="5">
    <source>
        <dbReference type="Google" id="ProtNLM"/>
    </source>
</evidence>
<dbReference type="InterPro" id="IPR024330">
    <property type="entry name" value="DUF3852"/>
</dbReference>
<feature type="transmembrane region" description="Helical" evidence="1">
    <location>
        <begin position="88"/>
        <end position="109"/>
    </location>
</feature>
<proteinExistence type="predicted"/>
<reference evidence="3" key="1">
    <citation type="submission" date="2015-02" db="EMBL/GenBank/DDBJ databases">
        <title>A novel member of the family Ruminococcaceae isolated from human feces.</title>
        <authorList>
            <person name="Shkoporov A.N."/>
            <person name="Chaplin A.V."/>
            <person name="Motuzova O.V."/>
            <person name="Kafarskaia L.I."/>
            <person name="Khokhlova E.V."/>
            <person name="Efimov B.A."/>
        </authorList>
    </citation>
    <scope>NUCLEOTIDE SEQUENCE [LARGE SCALE GENOMIC DNA]</scope>
    <source>
        <strain evidence="3">585-1</strain>
    </source>
</reference>